<feature type="compositionally biased region" description="Basic and acidic residues" evidence="2">
    <location>
        <begin position="262"/>
        <end position="280"/>
    </location>
</feature>
<evidence type="ECO:0000313" key="4">
    <source>
        <dbReference type="Proteomes" id="UP000823561"/>
    </source>
</evidence>
<evidence type="ECO:0000256" key="1">
    <source>
        <dbReference type="ARBA" id="ARBA00006481"/>
    </source>
</evidence>
<feature type="compositionally biased region" description="Low complexity" evidence="2">
    <location>
        <begin position="402"/>
        <end position="417"/>
    </location>
</feature>
<feature type="compositionally biased region" description="Low complexity" evidence="2">
    <location>
        <begin position="64"/>
        <end position="96"/>
    </location>
</feature>
<protein>
    <recommendedName>
        <fullName evidence="5">Thyroid hormone receptor associated protein 3b</fullName>
    </recommendedName>
</protein>
<dbReference type="Pfam" id="PF15440">
    <property type="entry name" value="THRAP3_BCLAF1"/>
    <property type="match status" value="1"/>
</dbReference>
<feature type="compositionally biased region" description="Basic and acidic residues" evidence="2">
    <location>
        <begin position="368"/>
        <end position="390"/>
    </location>
</feature>
<feature type="region of interest" description="Disordered" evidence="2">
    <location>
        <begin position="1"/>
        <end position="139"/>
    </location>
</feature>
<feature type="compositionally biased region" description="Basic and acidic residues" evidence="2">
    <location>
        <begin position="838"/>
        <end position="847"/>
    </location>
</feature>
<dbReference type="GO" id="GO:0003712">
    <property type="term" value="F:transcription coregulator activity"/>
    <property type="evidence" value="ECO:0007669"/>
    <property type="project" value="TreeGrafter"/>
</dbReference>
<evidence type="ECO:0000256" key="2">
    <source>
        <dbReference type="SAM" id="MobiDB-lite"/>
    </source>
</evidence>
<feature type="compositionally biased region" description="Basic and acidic residues" evidence="2">
    <location>
        <begin position="591"/>
        <end position="610"/>
    </location>
</feature>
<dbReference type="Proteomes" id="UP000823561">
    <property type="component" value="Chromosome 20"/>
</dbReference>
<comment type="similarity">
    <text evidence="1">Belongs to the BCLAF1/THRAP3 family.</text>
</comment>
<reference evidence="3" key="1">
    <citation type="submission" date="2020-10" db="EMBL/GenBank/DDBJ databases">
        <title>Chromosome-scale genome assembly of the Allis shad, Alosa alosa.</title>
        <authorList>
            <person name="Margot Z."/>
            <person name="Christophe K."/>
            <person name="Cabau C."/>
            <person name="Louis A."/>
            <person name="Berthelot C."/>
            <person name="Parey E."/>
            <person name="Roest Crollius H."/>
            <person name="Montfort J."/>
            <person name="Robinson-Rechavi M."/>
            <person name="Bucao C."/>
            <person name="Bouchez O."/>
            <person name="Gislard M."/>
            <person name="Lluch J."/>
            <person name="Milhes M."/>
            <person name="Lampietro C."/>
            <person name="Lopez Roques C."/>
            <person name="Donnadieu C."/>
            <person name="Braasch I."/>
            <person name="Desvignes T."/>
            <person name="Postlethwait J."/>
            <person name="Bobe J."/>
            <person name="Guiguen Y."/>
        </authorList>
    </citation>
    <scope>NUCLEOTIDE SEQUENCE</scope>
    <source>
        <strain evidence="3">M-15738</strain>
        <tissue evidence="3">Blood</tissue>
    </source>
</reference>
<organism evidence="3 4">
    <name type="scientific">Alosa alosa</name>
    <name type="common">allis shad</name>
    <dbReference type="NCBI Taxonomy" id="278164"/>
    <lineage>
        <taxon>Eukaryota</taxon>
        <taxon>Metazoa</taxon>
        <taxon>Chordata</taxon>
        <taxon>Craniata</taxon>
        <taxon>Vertebrata</taxon>
        <taxon>Euteleostomi</taxon>
        <taxon>Actinopterygii</taxon>
        <taxon>Neopterygii</taxon>
        <taxon>Teleostei</taxon>
        <taxon>Clupei</taxon>
        <taxon>Clupeiformes</taxon>
        <taxon>Clupeoidei</taxon>
        <taxon>Clupeidae</taxon>
        <taxon>Alosa</taxon>
    </lineage>
</organism>
<feature type="compositionally biased region" description="Low complexity" evidence="2">
    <location>
        <begin position="225"/>
        <end position="244"/>
    </location>
</feature>
<dbReference type="GO" id="GO:0016592">
    <property type="term" value="C:mediator complex"/>
    <property type="evidence" value="ECO:0007669"/>
    <property type="project" value="TreeGrafter"/>
</dbReference>
<dbReference type="PANTHER" id="PTHR15268">
    <property type="entry name" value="THRAP3/BCLAF1"/>
    <property type="match status" value="1"/>
</dbReference>
<feature type="compositionally biased region" description="Basic residues" evidence="2">
    <location>
        <begin position="391"/>
        <end position="400"/>
    </location>
</feature>
<dbReference type="GO" id="GO:0045944">
    <property type="term" value="P:positive regulation of transcription by RNA polymerase II"/>
    <property type="evidence" value="ECO:0007669"/>
    <property type="project" value="TreeGrafter"/>
</dbReference>
<dbReference type="GO" id="GO:0003677">
    <property type="term" value="F:DNA binding"/>
    <property type="evidence" value="ECO:0007669"/>
    <property type="project" value="TreeGrafter"/>
</dbReference>
<feature type="compositionally biased region" description="Basic and acidic residues" evidence="2">
    <location>
        <begin position="660"/>
        <end position="676"/>
    </location>
</feature>
<feature type="compositionally biased region" description="Low complexity" evidence="2">
    <location>
        <begin position="646"/>
        <end position="658"/>
    </location>
</feature>
<evidence type="ECO:0000313" key="3">
    <source>
        <dbReference type="EMBL" id="KAG5264708.1"/>
    </source>
</evidence>
<feature type="compositionally biased region" description="Basic and acidic residues" evidence="2">
    <location>
        <begin position="688"/>
        <end position="699"/>
    </location>
</feature>
<name>A0AAV6FPA5_9TELE</name>
<feature type="region of interest" description="Disordered" evidence="2">
    <location>
        <begin position="591"/>
        <end position="854"/>
    </location>
</feature>
<proteinExistence type="inferred from homology"/>
<dbReference type="InterPro" id="IPR029199">
    <property type="entry name" value="THRAP3_BCLAF1"/>
</dbReference>
<feature type="compositionally biased region" description="Low complexity" evidence="2">
    <location>
        <begin position="739"/>
        <end position="754"/>
    </location>
</feature>
<feature type="compositionally biased region" description="Basic residues" evidence="2">
    <location>
        <begin position="11"/>
        <end position="54"/>
    </location>
</feature>
<dbReference type="AlphaFoldDB" id="A0AAV6FPA5"/>
<feature type="compositionally biased region" description="Basic and acidic residues" evidence="2">
    <location>
        <begin position="340"/>
        <end position="351"/>
    </location>
</feature>
<feature type="compositionally biased region" description="Basic and acidic residues" evidence="2">
    <location>
        <begin position="775"/>
        <end position="791"/>
    </location>
</feature>
<feature type="compositionally biased region" description="Basic and acidic residues" evidence="2">
    <location>
        <begin position="116"/>
        <end position="133"/>
    </location>
</feature>
<dbReference type="EMBL" id="JADWDJ010000020">
    <property type="protein sequence ID" value="KAG5264708.1"/>
    <property type="molecule type" value="Genomic_DNA"/>
</dbReference>
<accession>A0AAV6FPA5</accession>
<evidence type="ECO:0008006" key="5">
    <source>
        <dbReference type="Google" id="ProtNLM"/>
    </source>
</evidence>
<comment type="caution">
    <text evidence="3">The sequence shown here is derived from an EMBL/GenBank/DDBJ whole genome shotgun (WGS) entry which is preliminary data.</text>
</comment>
<dbReference type="PANTHER" id="PTHR15268:SF16">
    <property type="entry name" value="THYROID HORMONE RECEPTOR-ASSOCIATED PROTEIN 3"/>
    <property type="match status" value="1"/>
</dbReference>
<feature type="compositionally biased region" description="Gly residues" evidence="2">
    <location>
        <begin position="711"/>
        <end position="724"/>
    </location>
</feature>
<feature type="compositionally biased region" description="Basic and acidic residues" evidence="2">
    <location>
        <begin position="427"/>
        <end position="442"/>
    </location>
</feature>
<gene>
    <name evidence="3" type="ORF">AALO_G00257150</name>
</gene>
<feature type="compositionally biased region" description="Basic residues" evidence="2">
    <location>
        <begin position="629"/>
        <end position="643"/>
    </location>
</feature>
<keyword evidence="4" id="KW-1185">Reference proteome</keyword>
<sequence length="854" mass="96034">MSKPPNSPSRSRSRSASRSRSRSYTRSRSRSRSRSRKHRYSSRSRSRSRSHSPSHGRERNYPSRDYQNNRGGYRGYNRGFRRPFYPRGRGRGFYPRRFQRGGGNYGYRNNNWQGDYKNRDHQGQHDSYRDHSPRRGRSGPAFCFARRPLRQPIAVPLLPLVVGSSSLDRSKWKGLTEYETSPKLTGIGARPGASMGASAGSDTKNPTGLWRTIGQVNPPDQSPPKSSAGSGGASSATTGFGFFSKGERPGDKNPISTAFKKFLAEQGKKTEERENGREGEPTSTADAESGGAKASYDPSPGYSATKSDKSLPFLDEDLDLEFSQERKSEVKPPSSLTARDLAEERFGKWDDSDYPSTNKEPPEDVEEELQHMEEEMYLSRKQARGKEERSAKKKEKKKNRVSPTSPTPAARGAPAAEGRTRPLFPVGRDDSPPSRTGKREEEFANFTIKPYQDEGEGGSTSGSMAKERRLSRDLVHPSKKDQEFRSIFQHIQAAQLRRSPSELYAQHIVTIVHHIKAQHFRSSGMTLNERFAMYQRRATEMEMLKPKKSPEIHRRIDVSPSAFKRHAHLFEDFEESSYKEGKKYEGDLRLDIERRKKYPPKDREHKREGGKGSGGSQGPSRERSPEKSSKHHKKSKKSKKKRERSPSSSSSSSSPSPSFRGKEYMGEEMEHMEEGGYGKMRMGGPRDYPMDRGPRDPTRTPRATGAWAVGGTDGRGVLTGGWGGFQPRIRGRGWGRGNYPGNNNNGNPQQMGGPPVRPPEEEWDPEYTPKSRKYYLHDDRDGENKWVDMRGRGRGGPYPRGRGFVFRKGTGGGSPKWTHDMFQGSEEGELGDSNGSDVNHKEEDKAGDAAMSKM</sequence>
<feature type="region of interest" description="Disordered" evidence="2">
    <location>
        <begin position="182"/>
        <end position="469"/>
    </location>
</feature>